<keyword evidence="1" id="KW-0472">Membrane</keyword>
<dbReference type="GeneID" id="61221225"/>
<protein>
    <submittedName>
        <fullName evidence="2">Uncharacterized protein</fullName>
    </submittedName>
</protein>
<dbReference type="RefSeq" id="WP_013162049.1">
    <property type="nucleotide sequence ID" value="NZ_CP010341.1"/>
</dbReference>
<reference evidence="2" key="1">
    <citation type="submission" date="2014-08" db="EMBL/GenBank/DDBJ databases">
        <authorList>
            <person name="Falentin Helene"/>
        </authorList>
    </citation>
    <scope>NUCLEOTIDE SEQUENCE</scope>
</reference>
<feature type="transmembrane region" description="Helical" evidence="1">
    <location>
        <begin position="12"/>
        <end position="30"/>
    </location>
</feature>
<organism evidence="2">
    <name type="scientific">Propionibacterium freudenreichii subsp. freudenreichii</name>
    <dbReference type="NCBI Taxonomy" id="66712"/>
    <lineage>
        <taxon>Bacteria</taxon>
        <taxon>Bacillati</taxon>
        <taxon>Actinomycetota</taxon>
        <taxon>Actinomycetes</taxon>
        <taxon>Propionibacteriales</taxon>
        <taxon>Propionibacteriaceae</taxon>
        <taxon>Propionibacterium</taxon>
    </lineage>
</organism>
<evidence type="ECO:0000256" key="1">
    <source>
        <dbReference type="SAM" id="Phobius"/>
    </source>
</evidence>
<feature type="transmembrane region" description="Helical" evidence="1">
    <location>
        <begin position="42"/>
        <end position="61"/>
    </location>
</feature>
<sequence length="74" mass="8362">MMHSRRRLVYKWVTITVLMLGLAVAIDVMIGDRRSDIEYLMWSVTAAAIGYAGSFGHDWWVRAGFSGRHHPLAG</sequence>
<dbReference type="AlphaFoldDB" id="A0A068VS60"/>
<dbReference type="KEGG" id="pfre:RM25_2094"/>
<evidence type="ECO:0000313" key="2">
    <source>
        <dbReference type="EMBL" id="CEP27630.1"/>
    </source>
</evidence>
<dbReference type="PATRIC" id="fig|66712.6.peg.2141"/>
<keyword evidence="1" id="KW-0812">Transmembrane</keyword>
<name>A0A068VS60_PROFF</name>
<keyword evidence="1" id="KW-1133">Transmembrane helix</keyword>
<accession>A0A068VS60</accession>
<dbReference type="EMBL" id="LM676439">
    <property type="protein sequence ID" value="CEP27630.1"/>
    <property type="molecule type" value="Genomic_DNA"/>
</dbReference>
<gene>
    <name evidence="2" type="ORF">PFCIRM138_04470</name>
</gene>
<proteinExistence type="predicted"/>